<name>A0AA36EAC1_LACSI</name>
<feature type="compositionally biased region" description="Pro residues" evidence="1">
    <location>
        <begin position="105"/>
        <end position="121"/>
    </location>
</feature>
<evidence type="ECO:0000256" key="1">
    <source>
        <dbReference type="SAM" id="MobiDB-lite"/>
    </source>
</evidence>
<accession>A0AA36EAC1</accession>
<organism evidence="2 3">
    <name type="scientific">Lactuca saligna</name>
    <name type="common">Willowleaf lettuce</name>
    <dbReference type="NCBI Taxonomy" id="75948"/>
    <lineage>
        <taxon>Eukaryota</taxon>
        <taxon>Viridiplantae</taxon>
        <taxon>Streptophyta</taxon>
        <taxon>Embryophyta</taxon>
        <taxon>Tracheophyta</taxon>
        <taxon>Spermatophyta</taxon>
        <taxon>Magnoliopsida</taxon>
        <taxon>eudicotyledons</taxon>
        <taxon>Gunneridae</taxon>
        <taxon>Pentapetalae</taxon>
        <taxon>asterids</taxon>
        <taxon>campanulids</taxon>
        <taxon>Asterales</taxon>
        <taxon>Asteraceae</taxon>
        <taxon>Cichorioideae</taxon>
        <taxon>Cichorieae</taxon>
        <taxon>Lactucinae</taxon>
        <taxon>Lactuca</taxon>
    </lineage>
</organism>
<keyword evidence="3" id="KW-1185">Reference proteome</keyword>
<feature type="region of interest" description="Disordered" evidence="1">
    <location>
        <begin position="64"/>
        <end position="121"/>
    </location>
</feature>
<evidence type="ECO:0000313" key="3">
    <source>
        <dbReference type="Proteomes" id="UP001177003"/>
    </source>
</evidence>
<proteinExistence type="predicted"/>
<reference evidence="2" key="1">
    <citation type="submission" date="2023-04" db="EMBL/GenBank/DDBJ databases">
        <authorList>
            <person name="Vijverberg K."/>
            <person name="Xiong W."/>
            <person name="Schranz E."/>
        </authorList>
    </citation>
    <scope>NUCLEOTIDE SEQUENCE</scope>
</reference>
<evidence type="ECO:0000313" key="2">
    <source>
        <dbReference type="EMBL" id="CAI9288568.1"/>
    </source>
</evidence>
<dbReference type="EMBL" id="OX465081">
    <property type="protein sequence ID" value="CAI9288568.1"/>
    <property type="molecule type" value="Genomic_DNA"/>
</dbReference>
<sequence>MTGNKKSTYAPYIRSLTLIMDSVEEGYNVNHGVSILVPTLSSKIINIESDETDIKQSMAFVNNDDDVLIKDTPPNSPGDDQPPPPPPRNNSHPSSSKNNQFPSPSTKPPPHTPSPPHETPP</sequence>
<gene>
    <name evidence="2" type="ORF">LSALG_LOCUS27855</name>
</gene>
<protein>
    <submittedName>
        <fullName evidence="2">Uncharacterized protein</fullName>
    </submittedName>
</protein>
<dbReference type="AlphaFoldDB" id="A0AA36EAC1"/>
<feature type="compositionally biased region" description="Pro residues" evidence="1">
    <location>
        <begin position="74"/>
        <end position="88"/>
    </location>
</feature>
<dbReference type="Proteomes" id="UP001177003">
    <property type="component" value="Chromosome 5"/>
</dbReference>
<feature type="compositionally biased region" description="Low complexity" evidence="1">
    <location>
        <begin position="89"/>
        <end position="104"/>
    </location>
</feature>